<name>A0A9Q0LZW1_BLOTA</name>
<evidence type="ECO:0000256" key="6">
    <source>
        <dbReference type="ARBA" id="ARBA00023034"/>
    </source>
</evidence>
<dbReference type="PANTHER" id="PTHR21311:SF0">
    <property type="entry name" value="CONSERVED OLIGOMERIC GOLGI COMPLEX SUBUNIT 8"/>
    <property type="match status" value="1"/>
</dbReference>
<evidence type="ECO:0000256" key="3">
    <source>
        <dbReference type="ARBA" id="ARBA00020983"/>
    </source>
</evidence>
<keyword evidence="11" id="KW-1185">Reference proteome</keyword>
<sequence length="546" mass="63847">MHVLIDNTNNSNDMENHNNTTDLQVTDIDAGIYYKTLCSSGLQFVNKQQNQIEQRRQHLMENKQKLVYNNYDSLIKLSTFSKDLVNDFQKIENSLNNLKNTIPDFKVKCEEFSNDSQKISVRWKDVSSMLAKYPQMIEFLEIPQLLNNCIRTNYYDDALKICNFVSKICIRYKVVAPIFENMLVEINKSKDIMISQILKGLNGNIQLPVCIKSIHYLRQTDRFSEEQLRVNFLMARDIWFQTSINKNANVINSFTYISSITEVFRINIFDIVTQYRAIFPDVETVELSTHKNGIRKSGGESNYKIINSWLLFKIEHYLAILKNNLGSCVKNNSDLPIETVIDHCFYFGLSMSKIGADIRPQLIKIFNNFICERFQYRIEEANQRFKKSMNNVFKNIRKYNNTEKIEYNVQNFSIAFSYQNDIYGTFNEIRNNVPLCLIFTFASTLNASFLFISKCLNEYIREHEYSLNKEEFQYYIQLCNVCQDSLLPNLDKNFRQLCPITTISHKFSITSSELNKMDISKKIELNINSPIEEIGSVIKQISSKSL</sequence>
<evidence type="ECO:0000256" key="4">
    <source>
        <dbReference type="ARBA" id="ARBA00022448"/>
    </source>
</evidence>
<dbReference type="GO" id="GO:0006891">
    <property type="term" value="P:intra-Golgi vesicle-mediated transport"/>
    <property type="evidence" value="ECO:0007669"/>
    <property type="project" value="TreeGrafter"/>
</dbReference>
<dbReference type="Pfam" id="PF04124">
    <property type="entry name" value="Dor1"/>
    <property type="match status" value="1"/>
</dbReference>
<comment type="subcellular location">
    <subcellularLocation>
        <location evidence="1">Golgi apparatus membrane</location>
        <topology evidence="1">Peripheral membrane protein</topology>
    </subcellularLocation>
</comment>
<evidence type="ECO:0000256" key="5">
    <source>
        <dbReference type="ARBA" id="ARBA00022927"/>
    </source>
</evidence>
<dbReference type="AlphaFoldDB" id="A0A9Q0LZW1"/>
<dbReference type="InterPro" id="IPR007255">
    <property type="entry name" value="COG8"/>
</dbReference>
<evidence type="ECO:0000313" key="10">
    <source>
        <dbReference type="EMBL" id="KAJ6217533.1"/>
    </source>
</evidence>
<proteinExistence type="inferred from homology"/>
<dbReference type="InterPro" id="IPR016159">
    <property type="entry name" value="Cullin_repeat-like_dom_sf"/>
</dbReference>
<evidence type="ECO:0000256" key="7">
    <source>
        <dbReference type="ARBA" id="ARBA00023136"/>
    </source>
</evidence>
<reference evidence="10" key="1">
    <citation type="submission" date="2022-12" db="EMBL/GenBank/DDBJ databases">
        <title>Genome assemblies of Blomia tropicalis.</title>
        <authorList>
            <person name="Cui Y."/>
        </authorList>
    </citation>
    <scope>NUCLEOTIDE SEQUENCE</scope>
    <source>
        <tissue evidence="10">Adult mites</tissue>
    </source>
</reference>
<gene>
    <name evidence="10" type="ORF">RDWZM_008690</name>
</gene>
<keyword evidence="9" id="KW-0175">Coiled coil</keyword>
<dbReference type="EMBL" id="JAPWDV010000003">
    <property type="protein sequence ID" value="KAJ6217533.1"/>
    <property type="molecule type" value="Genomic_DNA"/>
</dbReference>
<evidence type="ECO:0000256" key="8">
    <source>
        <dbReference type="ARBA" id="ARBA00031347"/>
    </source>
</evidence>
<evidence type="ECO:0000256" key="9">
    <source>
        <dbReference type="SAM" id="Coils"/>
    </source>
</evidence>
<keyword evidence="7" id="KW-0472">Membrane</keyword>
<keyword evidence="5" id="KW-0653">Protein transport</keyword>
<dbReference type="SUPFAM" id="SSF74788">
    <property type="entry name" value="Cullin repeat-like"/>
    <property type="match status" value="1"/>
</dbReference>
<dbReference type="GO" id="GO:0017119">
    <property type="term" value="C:Golgi transport complex"/>
    <property type="evidence" value="ECO:0007669"/>
    <property type="project" value="InterPro"/>
</dbReference>
<comment type="caution">
    <text evidence="10">The sequence shown here is derived from an EMBL/GenBank/DDBJ whole genome shotgun (WGS) entry which is preliminary data.</text>
</comment>
<feature type="coiled-coil region" evidence="9">
    <location>
        <begin position="42"/>
        <end position="101"/>
    </location>
</feature>
<dbReference type="Proteomes" id="UP001142055">
    <property type="component" value="Chromosome 3"/>
</dbReference>
<dbReference type="PANTHER" id="PTHR21311">
    <property type="entry name" value="CONSERVED OLIGOMERIC GOLGI COMPLEX COMPONENT 8"/>
    <property type="match status" value="1"/>
</dbReference>
<keyword evidence="6" id="KW-0333">Golgi apparatus</keyword>
<evidence type="ECO:0000313" key="11">
    <source>
        <dbReference type="Proteomes" id="UP001142055"/>
    </source>
</evidence>
<keyword evidence="4" id="KW-0813">Transport</keyword>
<protein>
    <recommendedName>
        <fullName evidence="3">Conserved oligomeric Golgi complex subunit 8</fullName>
    </recommendedName>
    <alternativeName>
        <fullName evidence="8">Component of oligomeric Golgi complex 8</fullName>
    </alternativeName>
</protein>
<dbReference type="OMA" id="QRCIHGV"/>
<evidence type="ECO:0000256" key="1">
    <source>
        <dbReference type="ARBA" id="ARBA00004395"/>
    </source>
</evidence>
<dbReference type="GO" id="GO:0000139">
    <property type="term" value="C:Golgi membrane"/>
    <property type="evidence" value="ECO:0007669"/>
    <property type="project" value="UniProtKB-SubCell"/>
</dbReference>
<organism evidence="10 11">
    <name type="scientific">Blomia tropicalis</name>
    <name type="common">Mite</name>
    <dbReference type="NCBI Taxonomy" id="40697"/>
    <lineage>
        <taxon>Eukaryota</taxon>
        <taxon>Metazoa</taxon>
        <taxon>Ecdysozoa</taxon>
        <taxon>Arthropoda</taxon>
        <taxon>Chelicerata</taxon>
        <taxon>Arachnida</taxon>
        <taxon>Acari</taxon>
        <taxon>Acariformes</taxon>
        <taxon>Sarcoptiformes</taxon>
        <taxon>Astigmata</taxon>
        <taxon>Glycyphagoidea</taxon>
        <taxon>Echimyopodidae</taxon>
        <taxon>Blomia</taxon>
    </lineage>
</organism>
<dbReference type="GO" id="GO:0015031">
    <property type="term" value="P:protein transport"/>
    <property type="evidence" value="ECO:0007669"/>
    <property type="project" value="UniProtKB-KW"/>
</dbReference>
<accession>A0A9Q0LZW1</accession>
<comment type="similarity">
    <text evidence="2">Belongs to the COG8 family.</text>
</comment>
<evidence type="ECO:0000256" key="2">
    <source>
        <dbReference type="ARBA" id="ARBA00006419"/>
    </source>
</evidence>